<evidence type="ECO:0000259" key="2">
    <source>
        <dbReference type="Pfam" id="PF08547"/>
    </source>
</evidence>
<accession>A0A2S7WFH1</accession>
<dbReference type="SUPFAM" id="SSF49785">
    <property type="entry name" value="Galactose-binding domain-like"/>
    <property type="match status" value="1"/>
</dbReference>
<dbReference type="InterPro" id="IPR013857">
    <property type="entry name" value="NADH-UbQ_OxRdtase-assoc_prot30"/>
</dbReference>
<reference evidence="3 4" key="1">
    <citation type="submission" date="2016-12" db="EMBL/GenBank/DDBJ databases">
        <title>Trade-off between light-utilization and light-protection in marine flavobacteria.</title>
        <authorList>
            <person name="Kumagai Y."/>
            <person name="Yoshizawa S."/>
            <person name="Kogure K."/>
            <person name="Iwasaki W."/>
        </authorList>
    </citation>
    <scope>NUCLEOTIDE SEQUENCE [LARGE SCALE GENOMIC DNA]</scope>
    <source>
        <strain evidence="3 4">KCTC 22729</strain>
    </source>
</reference>
<proteinExistence type="inferred from homology"/>
<sequence>MNSGQLIFDFSRDTDVSVWKVVNDVVMGGKSSGKFSINNEGNAVFYGNVSLENNGGFSSVRHQFLKKKINSSTKIKIRLKGDGNAYQLRIKKNQSDYYSYVATFQTNNNWEIIEVNLSEMQPKFRGKSLSLPNFSENSFEEIAFLIGNKKAQDFCLEIDKIYLE</sequence>
<dbReference type="PANTHER" id="PTHR13194:SF19">
    <property type="entry name" value="NAD(P)-BINDING ROSSMANN-FOLD SUPERFAMILY PROTEIN"/>
    <property type="match status" value="1"/>
</dbReference>
<dbReference type="PANTHER" id="PTHR13194">
    <property type="entry name" value="COMPLEX I INTERMEDIATE-ASSOCIATED PROTEIN 30"/>
    <property type="match status" value="1"/>
</dbReference>
<evidence type="ECO:0000313" key="3">
    <source>
        <dbReference type="EMBL" id="PQJ76166.1"/>
    </source>
</evidence>
<dbReference type="InterPro" id="IPR039131">
    <property type="entry name" value="NDUFAF1"/>
</dbReference>
<dbReference type="OrthoDB" id="442188at2"/>
<keyword evidence="4" id="KW-1185">Reference proteome</keyword>
<evidence type="ECO:0000256" key="1">
    <source>
        <dbReference type="ARBA" id="ARBA00007884"/>
    </source>
</evidence>
<name>A0A2S7WFH1_9FLAO</name>
<comment type="caution">
    <text evidence="3">The sequence shown here is derived from an EMBL/GenBank/DDBJ whole genome shotgun (WGS) entry which is preliminary data.</text>
</comment>
<dbReference type="InterPro" id="IPR008979">
    <property type="entry name" value="Galactose-bd-like_sf"/>
</dbReference>
<gene>
    <name evidence="3" type="ORF">BTO13_06585</name>
</gene>
<dbReference type="Pfam" id="PF08547">
    <property type="entry name" value="CIA30"/>
    <property type="match status" value="1"/>
</dbReference>
<dbReference type="AlphaFoldDB" id="A0A2S7WFH1"/>
<organism evidence="3 4">
    <name type="scientific">Polaribacter gangjinensis</name>
    <dbReference type="NCBI Taxonomy" id="574710"/>
    <lineage>
        <taxon>Bacteria</taxon>
        <taxon>Pseudomonadati</taxon>
        <taxon>Bacteroidota</taxon>
        <taxon>Flavobacteriia</taxon>
        <taxon>Flavobacteriales</taxon>
        <taxon>Flavobacteriaceae</taxon>
    </lineage>
</organism>
<evidence type="ECO:0000313" key="4">
    <source>
        <dbReference type="Proteomes" id="UP000237608"/>
    </source>
</evidence>
<dbReference type="Proteomes" id="UP000237608">
    <property type="component" value="Unassembled WGS sequence"/>
</dbReference>
<dbReference type="EMBL" id="MSCL01000001">
    <property type="protein sequence ID" value="PQJ76166.1"/>
    <property type="molecule type" value="Genomic_DNA"/>
</dbReference>
<comment type="similarity">
    <text evidence="1">Belongs to the CIA30 family.</text>
</comment>
<protein>
    <submittedName>
        <fullName evidence="3">CIA30 family protein</fullName>
    </submittedName>
</protein>
<feature type="domain" description="NADH:ubiquinone oxidoreductase intermediate-associated protein 30" evidence="2">
    <location>
        <begin position="8"/>
        <end position="158"/>
    </location>
</feature>